<keyword evidence="6 10" id="KW-0472">Membrane</keyword>
<dbReference type="InterPro" id="IPR011012">
    <property type="entry name" value="Longin-like_dom_sf"/>
</dbReference>
<keyword evidence="2" id="KW-0813">Transport</keyword>
<dbReference type="InterPro" id="IPR051097">
    <property type="entry name" value="Synaptobrevin-like_transport"/>
</dbReference>
<dbReference type="InterPro" id="IPR042855">
    <property type="entry name" value="V_SNARE_CC"/>
</dbReference>
<dbReference type="InterPro" id="IPR010908">
    <property type="entry name" value="Longin_dom"/>
</dbReference>
<feature type="domain" description="V-SNARE coiled-coil homology" evidence="12">
    <location>
        <begin position="129"/>
        <end position="189"/>
    </location>
</feature>
<evidence type="ECO:0000256" key="6">
    <source>
        <dbReference type="ARBA" id="ARBA00023136"/>
    </source>
</evidence>
<dbReference type="Gene3D" id="1.20.5.110">
    <property type="match status" value="1"/>
</dbReference>
<dbReference type="Proteomes" id="UP000620104">
    <property type="component" value="Unassembled WGS sequence"/>
</dbReference>
<evidence type="ECO:0000256" key="8">
    <source>
        <dbReference type="ARBA" id="ARBA00046280"/>
    </source>
</evidence>
<dbReference type="PANTHER" id="PTHR21136:SF168">
    <property type="entry name" value="VESICLE-ASSOCIATED MEMBRANE PROTEIN 9"/>
    <property type="match status" value="1"/>
</dbReference>
<evidence type="ECO:0000256" key="4">
    <source>
        <dbReference type="ARBA" id="ARBA00022927"/>
    </source>
</evidence>
<keyword evidence="5 10" id="KW-1133">Transmembrane helix</keyword>
<keyword evidence="9" id="KW-0175">Coiled coil</keyword>
<feature type="transmembrane region" description="Helical" evidence="10">
    <location>
        <begin position="193"/>
        <end position="217"/>
    </location>
</feature>
<evidence type="ECO:0000256" key="7">
    <source>
        <dbReference type="ARBA" id="ARBA00026133"/>
    </source>
</evidence>
<dbReference type="OrthoDB" id="248747at2759"/>
<proteinExistence type="inferred from homology"/>
<keyword evidence="14" id="KW-1185">Reference proteome</keyword>
<evidence type="ECO:0000259" key="11">
    <source>
        <dbReference type="PROSITE" id="PS50859"/>
    </source>
</evidence>
<dbReference type="GO" id="GO:0016020">
    <property type="term" value="C:membrane"/>
    <property type="evidence" value="ECO:0007669"/>
    <property type="project" value="InterPro"/>
</dbReference>
<feature type="domain" description="Longin" evidence="11">
    <location>
        <begin position="7"/>
        <end position="118"/>
    </location>
</feature>
<dbReference type="SMART" id="SM01270">
    <property type="entry name" value="Longin"/>
    <property type="match status" value="1"/>
</dbReference>
<keyword evidence="4" id="KW-0653">Protein transport</keyword>
<name>A0A8H3TPK5_9TREE</name>
<dbReference type="GO" id="GO:0005737">
    <property type="term" value="C:cytoplasm"/>
    <property type="evidence" value="ECO:0007669"/>
    <property type="project" value="UniProtKB-ARBA"/>
</dbReference>
<dbReference type="Pfam" id="PF00957">
    <property type="entry name" value="Synaptobrevin"/>
    <property type="match status" value="1"/>
</dbReference>
<dbReference type="FunFam" id="3.30.450.50:FF:000015">
    <property type="entry name" value="Synaptobrevin 2 isoform 1"/>
    <property type="match status" value="1"/>
</dbReference>
<reference evidence="13" key="1">
    <citation type="submission" date="2020-07" db="EMBL/GenBank/DDBJ databases">
        <title>Draft Genome Sequence of a Deep-Sea Yeast, Naganishia (Cryptococcus) liquefaciens strain N6.</title>
        <authorList>
            <person name="Han Y.W."/>
            <person name="Kajitani R."/>
            <person name="Morimoto H."/>
            <person name="Parhat M."/>
            <person name="Tsubouchi H."/>
            <person name="Bakenova O."/>
            <person name="Ogata M."/>
            <person name="Argunhan B."/>
            <person name="Aoki R."/>
            <person name="Kajiwara S."/>
            <person name="Itoh T."/>
            <person name="Iwasaki H."/>
        </authorList>
    </citation>
    <scope>NUCLEOTIDE SEQUENCE</scope>
    <source>
        <strain evidence="13">N6</strain>
    </source>
</reference>
<dbReference type="CDD" id="cd14824">
    <property type="entry name" value="Longin"/>
    <property type="match status" value="1"/>
</dbReference>
<dbReference type="FunFam" id="1.20.5.110:FF:000004">
    <property type="entry name" value="Vesicle-associated membrane protein 7"/>
    <property type="match status" value="1"/>
</dbReference>
<dbReference type="PRINTS" id="PR00219">
    <property type="entry name" value="SYNAPTOBREVN"/>
</dbReference>
<dbReference type="AlphaFoldDB" id="A0A8H3TPK5"/>
<evidence type="ECO:0000256" key="9">
    <source>
        <dbReference type="PROSITE-ProRule" id="PRU00290"/>
    </source>
</evidence>
<dbReference type="PANTHER" id="PTHR21136">
    <property type="entry name" value="SNARE PROTEINS"/>
    <property type="match status" value="1"/>
</dbReference>
<comment type="caution">
    <text evidence="13">The sequence shown here is derived from an EMBL/GenBank/DDBJ whole genome shotgun (WGS) entry which is preliminary data.</text>
</comment>
<accession>A0A8H3TPK5</accession>
<evidence type="ECO:0000256" key="2">
    <source>
        <dbReference type="ARBA" id="ARBA00022448"/>
    </source>
</evidence>
<evidence type="ECO:0000256" key="10">
    <source>
        <dbReference type="SAM" id="Phobius"/>
    </source>
</evidence>
<keyword evidence="3 10" id="KW-0812">Transmembrane</keyword>
<dbReference type="EMBL" id="BLZA01000009">
    <property type="protein sequence ID" value="GHJ84659.1"/>
    <property type="molecule type" value="Genomic_DNA"/>
</dbReference>
<dbReference type="SUPFAM" id="SSF64356">
    <property type="entry name" value="SNARE-like"/>
    <property type="match status" value="1"/>
</dbReference>
<evidence type="ECO:0000259" key="12">
    <source>
        <dbReference type="PROSITE" id="PS50892"/>
    </source>
</evidence>
<sequence length="224" mass="25172">MSLIHTLIAKGTTVLAEHSTSHGAFKKSAQVTILSKIPPNDCKLTYVWQDKLIHYVSSEGIVYLVVADDTVGRRTPFAFLAEVERRFKSRFSPQDFDASTATLLELQDDLEDELAALMHQYSTNPPNDPLKQAQTDLNNVKDIMVQNIDAVLARGERIELLVDKTDSMAGQAHAFRRGARNVRRQMWWKNTRIMMLSGVVCVLLLYLFVAQFCGAGLGSCRRKT</sequence>
<dbReference type="SUPFAM" id="SSF58038">
    <property type="entry name" value="SNARE fusion complex"/>
    <property type="match status" value="1"/>
</dbReference>
<evidence type="ECO:0000313" key="14">
    <source>
        <dbReference type="Proteomes" id="UP000620104"/>
    </source>
</evidence>
<organism evidence="13 14">
    <name type="scientific">Naganishia liquefaciens</name>
    <dbReference type="NCBI Taxonomy" id="104408"/>
    <lineage>
        <taxon>Eukaryota</taxon>
        <taxon>Fungi</taxon>
        <taxon>Dikarya</taxon>
        <taxon>Basidiomycota</taxon>
        <taxon>Agaricomycotina</taxon>
        <taxon>Tremellomycetes</taxon>
        <taxon>Filobasidiales</taxon>
        <taxon>Filobasidiaceae</taxon>
        <taxon>Naganishia</taxon>
    </lineage>
</organism>
<dbReference type="GO" id="GO:0012505">
    <property type="term" value="C:endomembrane system"/>
    <property type="evidence" value="ECO:0007669"/>
    <property type="project" value="UniProtKB-SubCell"/>
</dbReference>
<dbReference type="PROSITE" id="PS50892">
    <property type="entry name" value="V_SNARE"/>
    <property type="match status" value="1"/>
</dbReference>
<evidence type="ECO:0000313" key="13">
    <source>
        <dbReference type="EMBL" id="GHJ84659.1"/>
    </source>
</evidence>
<dbReference type="PROSITE" id="PS50859">
    <property type="entry name" value="LONGIN"/>
    <property type="match status" value="1"/>
</dbReference>
<comment type="subcellular location">
    <subcellularLocation>
        <location evidence="8">Endomembrane system</location>
        <topology evidence="8">Single-pass type IV membrane protein</topology>
    </subcellularLocation>
</comment>
<evidence type="ECO:0000256" key="5">
    <source>
        <dbReference type="ARBA" id="ARBA00022989"/>
    </source>
</evidence>
<dbReference type="Pfam" id="PF13774">
    <property type="entry name" value="Longin"/>
    <property type="match status" value="1"/>
</dbReference>
<comment type="similarity">
    <text evidence="1">Belongs to the synaptobrevin family.</text>
</comment>
<dbReference type="InterPro" id="IPR001388">
    <property type="entry name" value="Synaptobrevin-like"/>
</dbReference>
<evidence type="ECO:0000256" key="1">
    <source>
        <dbReference type="ARBA" id="ARBA00008025"/>
    </source>
</evidence>
<dbReference type="CDD" id="cd15843">
    <property type="entry name" value="R-SNARE"/>
    <property type="match status" value="1"/>
</dbReference>
<gene>
    <name evidence="13" type="ORF">NliqN6_1061</name>
</gene>
<evidence type="ECO:0000256" key="3">
    <source>
        <dbReference type="ARBA" id="ARBA00022692"/>
    </source>
</evidence>
<protein>
    <recommendedName>
        <fullName evidence="7">Synaptobrevin homolog YKT6</fullName>
    </recommendedName>
</protein>
<dbReference type="GO" id="GO:0015031">
    <property type="term" value="P:protein transport"/>
    <property type="evidence" value="ECO:0007669"/>
    <property type="project" value="UniProtKB-KW"/>
</dbReference>
<dbReference type="Gene3D" id="3.30.450.50">
    <property type="entry name" value="Longin domain"/>
    <property type="match status" value="1"/>
</dbReference>
<dbReference type="GO" id="GO:0016192">
    <property type="term" value="P:vesicle-mediated transport"/>
    <property type="evidence" value="ECO:0007669"/>
    <property type="project" value="InterPro"/>
</dbReference>